<evidence type="ECO:0000313" key="1">
    <source>
        <dbReference type="EMBL" id="KAI3370939.1"/>
    </source>
</evidence>
<evidence type="ECO:0000313" key="2">
    <source>
        <dbReference type="Proteomes" id="UP000831701"/>
    </source>
</evidence>
<organism evidence="1 2">
    <name type="scientific">Scortum barcoo</name>
    <name type="common">barcoo grunter</name>
    <dbReference type="NCBI Taxonomy" id="214431"/>
    <lineage>
        <taxon>Eukaryota</taxon>
        <taxon>Metazoa</taxon>
        <taxon>Chordata</taxon>
        <taxon>Craniata</taxon>
        <taxon>Vertebrata</taxon>
        <taxon>Euteleostomi</taxon>
        <taxon>Actinopterygii</taxon>
        <taxon>Neopterygii</taxon>
        <taxon>Teleostei</taxon>
        <taxon>Neoteleostei</taxon>
        <taxon>Acanthomorphata</taxon>
        <taxon>Eupercaria</taxon>
        <taxon>Centrarchiformes</taxon>
        <taxon>Terapontoidei</taxon>
        <taxon>Terapontidae</taxon>
        <taxon>Scortum</taxon>
    </lineage>
</organism>
<proteinExistence type="predicted"/>
<name>A0ACB8WT13_9TELE</name>
<dbReference type="Proteomes" id="UP000831701">
    <property type="component" value="Chromosome 6"/>
</dbReference>
<keyword evidence="2" id="KW-1185">Reference proteome</keyword>
<reference evidence="1" key="1">
    <citation type="submission" date="2022-04" db="EMBL/GenBank/DDBJ databases">
        <title>Jade perch genome.</title>
        <authorList>
            <person name="Chao B."/>
        </authorList>
    </citation>
    <scope>NUCLEOTIDE SEQUENCE</scope>
    <source>
        <strain evidence="1">CB-2022</strain>
    </source>
</reference>
<dbReference type="EMBL" id="CM041536">
    <property type="protein sequence ID" value="KAI3370939.1"/>
    <property type="molecule type" value="Genomic_DNA"/>
</dbReference>
<protein>
    <submittedName>
        <fullName evidence="1">Uncharacterized protein</fullName>
    </submittedName>
</protein>
<gene>
    <name evidence="1" type="ORF">L3Q82_023495</name>
</gene>
<sequence>MCPAWQVGEVPLPMFAAYGASKAALRVFSEVMRMELSVWGVKVALIQPAGFRTTESLVSGVWYINFFKAETHAMLPYDQYMHRFAAYFQQGDMESNGKYITKDGTRVNYHTGPIVWGEPGTNGQHAFYQLIHQGTRMIPADFLIPAQSQHPIRDNLHHKILVANFLAQTEALMKGKTPDEARRELEAGGLKGDALEKLLPHKVFEGNKPSNSIVFKKLSPFILGALVAMYEHKIFVQGVIWDINSYDQWGRVFQKLDGRTGEAAGEEDRARAEGRLRGQLPRLVHQRAHQLPEEELRLNPRPSSDFLLLRWLLPPCSPLSLAEILCWSDPPENVHFKFVDVRFHLPEPAHQPSCVQVVIRGSDFALARRLSEGGVRVFAGVLDVNGTGAQRLREQRSENLQVLQLDVTDSTQVEAARRHVCTQVERTGLWGLVNNAGVLHCPVDAELLPLAACRRLLDVNFLSAVRMSQAFLPLIRRSRGRVVNVSSMAGEVPLPMFAAYGASKAALRVFSEVMRMELSVWGVKVALIQPAGFRTTESLVSGVWYINFFKAETHAMLPYDQYMHRFAAYFQQGDMESNGKYITKDGTFESTTTLDQLFGENLEPMDSTLSTSSSTKILVANFLAQTEALMKGKTPDEARRELEAGGLKGDALEKLLPHKVFEGNKPSNSIVFKKLSPFILGALVAMYEHKIFVQGVIWDINSYDQWGVELGKQLAKKIEPELKDDSEVSSHDSSTNGLINFLKKNFA</sequence>
<accession>A0ACB8WT13</accession>
<comment type="caution">
    <text evidence="1">The sequence shown here is derived from an EMBL/GenBank/DDBJ whole genome shotgun (WGS) entry which is preliminary data.</text>
</comment>